<dbReference type="InterPro" id="IPR001505">
    <property type="entry name" value="Copper_CuA"/>
</dbReference>
<evidence type="ECO:0000256" key="8">
    <source>
        <dbReference type="ARBA" id="ARBA00022989"/>
    </source>
</evidence>
<dbReference type="InterPro" id="IPR002429">
    <property type="entry name" value="CcO_II-like_C"/>
</dbReference>
<feature type="transmembrane region" description="Helical" evidence="13">
    <location>
        <begin position="65"/>
        <end position="93"/>
    </location>
</feature>
<keyword evidence="9 12" id="KW-0408">Iron</keyword>
<gene>
    <name evidence="16" type="primary">coxB</name>
    <name evidence="16" type="ORF">KOF26_15955</name>
</gene>
<evidence type="ECO:0000256" key="11">
    <source>
        <dbReference type="ARBA" id="ARBA00023136"/>
    </source>
</evidence>
<evidence type="ECO:0000256" key="13">
    <source>
        <dbReference type="SAM" id="Phobius"/>
    </source>
</evidence>
<dbReference type="RefSeq" id="WP_216327359.1">
    <property type="nucleotide sequence ID" value="NZ_JAHKRT010000009.1"/>
</dbReference>
<keyword evidence="11 13" id="KW-0472">Membrane</keyword>
<sequence length="316" mass="34064">MNGPLAYLDGFGRRADIVVPLTWAVTIISIAVCIVIAALLWMAIRRGREAAGVDAMAVRRSEGGMRFITIGLAVSLVPLLVTLVWTMSALAAIGAPPRRARVEIDVTAHQWWWQADYAGDQPSLGLRTANEIHIPVGEPVLLRLRGADVIHSFWVPKLSGKTDLIPGQTNLTWIEANAPGRYRGQCAEYCGLQHAHMAFEVVADTPAQFAAWRQAQLQTAPPAATPQQARGRALVEYRCALCHTVRGTIAGSNVGPDLTHLMSRSMIAAGTLPNDSAHLAGWIVDPQSFKPGSLMPAQALTGDQLADVTAYLETLK</sequence>
<feature type="domain" description="Cytochrome c" evidence="15">
    <location>
        <begin position="226"/>
        <end position="316"/>
    </location>
</feature>
<keyword evidence="3" id="KW-0813">Transport</keyword>
<dbReference type="InterPro" id="IPR009056">
    <property type="entry name" value="Cyt_c-like_dom"/>
</dbReference>
<evidence type="ECO:0000256" key="10">
    <source>
        <dbReference type="ARBA" id="ARBA00023008"/>
    </source>
</evidence>
<dbReference type="InterPro" id="IPR045187">
    <property type="entry name" value="CcO_II"/>
</dbReference>
<keyword evidence="7" id="KW-0249">Electron transport</keyword>
<evidence type="ECO:0000259" key="14">
    <source>
        <dbReference type="PROSITE" id="PS50857"/>
    </source>
</evidence>
<keyword evidence="8 13" id="KW-1133">Transmembrane helix</keyword>
<evidence type="ECO:0000256" key="7">
    <source>
        <dbReference type="ARBA" id="ARBA00022982"/>
    </source>
</evidence>
<dbReference type="InterPro" id="IPR014222">
    <property type="entry name" value="Cyt_c_oxidase_su2"/>
</dbReference>
<evidence type="ECO:0000256" key="4">
    <source>
        <dbReference type="ARBA" id="ARBA00022660"/>
    </source>
</evidence>
<keyword evidence="10" id="KW-0186">Copper</keyword>
<evidence type="ECO:0000256" key="1">
    <source>
        <dbReference type="ARBA" id="ARBA00004141"/>
    </source>
</evidence>
<keyword evidence="12" id="KW-0349">Heme</keyword>
<evidence type="ECO:0000256" key="5">
    <source>
        <dbReference type="ARBA" id="ARBA00022692"/>
    </source>
</evidence>
<evidence type="ECO:0000256" key="6">
    <source>
        <dbReference type="ARBA" id="ARBA00022723"/>
    </source>
</evidence>
<evidence type="ECO:0000256" key="12">
    <source>
        <dbReference type="PROSITE-ProRule" id="PRU00433"/>
    </source>
</evidence>
<proteinExistence type="inferred from homology"/>
<organism evidence="16 17">
    <name type="scientific">Sphingomonas quercus</name>
    <dbReference type="NCBI Taxonomy" id="2842451"/>
    <lineage>
        <taxon>Bacteria</taxon>
        <taxon>Pseudomonadati</taxon>
        <taxon>Pseudomonadota</taxon>
        <taxon>Alphaproteobacteria</taxon>
        <taxon>Sphingomonadales</taxon>
        <taxon>Sphingomonadaceae</taxon>
        <taxon>Sphingomonas</taxon>
    </lineage>
</organism>
<accession>A0ABS6BM08</accession>
<evidence type="ECO:0000313" key="17">
    <source>
        <dbReference type="Proteomes" id="UP000776276"/>
    </source>
</evidence>
<dbReference type="InterPro" id="IPR034236">
    <property type="entry name" value="CuRO_CcO_Caa3_II"/>
</dbReference>
<dbReference type="PANTHER" id="PTHR22888:SF9">
    <property type="entry name" value="CYTOCHROME C OXIDASE SUBUNIT 2"/>
    <property type="match status" value="1"/>
</dbReference>
<evidence type="ECO:0000259" key="15">
    <source>
        <dbReference type="PROSITE" id="PS51007"/>
    </source>
</evidence>
<dbReference type="CDD" id="cd04213">
    <property type="entry name" value="CuRO_CcO_Caa3_II"/>
    <property type="match status" value="1"/>
</dbReference>
<evidence type="ECO:0000256" key="2">
    <source>
        <dbReference type="ARBA" id="ARBA00007866"/>
    </source>
</evidence>
<evidence type="ECO:0000256" key="9">
    <source>
        <dbReference type="ARBA" id="ARBA00023004"/>
    </source>
</evidence>
<keyword evidence="4" id="KW-0679">Respiratory chain</keyword>
<dbReference type="EMBL" id="JAHKRT010000009">
    <property type="protein sequence ID" value="MBU3079352.1"/>
    <property type="molecule type" value="Genomic_DNA"/>
</dbReference>
<evidence type="ECO:0000313" key="16">
    <source>
        <dbReference type="EMBL" id="MBU3079352.1"/>
    </source>
</evidence>
<protein>
    <submittedName>
        <fullName evidence="16">Cytochrome c oxidase subunit II</fullName>
    </submittedName>
</protein>
<evidence type="ECO:0000256" key="3">
    <source>
        <dbReference type="ARBA" id="ARBA00022448"/>
    </source>
</evidence>
<dbReference type="Pfam" id="PF00034">
    <property type="entry name" value="Cytochrom_C"/>
    <property type="match status" value="1"/>
</dbReference>
<dbReference type="Proteomes" id="UP000776276">
    <property type="component" value="Unassembled WGS sequence"/>
</dbReference>
<keyword evidence="5 13" id="KW-0812">Transmembrane</keyword>
<comment type="similarity">
    <text evidence="2">Belongs to the cytochrome c oxidase subunit 2 family.</text>
</comment>
<dbReference type="PROSITE" id="PS00078">
    <property type="entry name" value="COX2"/>
    <property type="match status" value="1"/>
</dbReference>
<name>A0ABS6BM08_9SPHN</name>
<feature type="domain" description="Cytochrome oxidase subunit II copper A binding" evidence="14">
    <location>
        <begin position="99"/>
        <end position="215"/>
    </location>
</feature>
<comment type="subcellular location">
    <subcellularLocation>
        <location evidence="1">Membrane</location>
        <topology evidence="1">Multi-pass membrane protein</topology>
    </subcellularLocation>
</comment>
<dbReference type="NCBIfam" id="TIGR02866">
    <property type="entry name" value="CoxB"/>
    <property type="match status" value="1"/>
</dbReference>
<dbReference type="PANTHER" id="PTHR22888">
    <property type="entry name" value="CYTOCHROME C OXIDASE, SUBUNIT II"/>
    <property type="match status" value="1"/>
</dbReference>
<dbReference type="PROSITE" id="PS50857">
    <property type="entry name" value="COX2_CUA"/>
    <property type="match status" value="1"/>
</dbReference>
<dbReference type="Pfam" id="PF00116">
    <property type="entry name" value="COX2"/>
    <property type="match status" value="1"/>
</dbReference>
<comment type="caution">
    <text evidence="16">The sequence shown here is derived from an EMBL/GenBank/DDBJ whole genome shotgun (WGS) entry which is preliminary data.</text>
</comment>
<reference evidence="16 17" key="1">
    <citation type="submission" date="2021-06" db="EMBL/GenBank/DDBJ databases">
        <title>Sphingomonas sp. XMGL2, whole genome shotgun sequencing project.</title>
        <authorList>
            <person name="Zhao G."/>
            <person name="Shen L."/>
        </authorList>
    </citation>
    <scope>NUCLEOTIDE SEQUENCE [LARGE SCALE GENOMIC DNA]</scope>
    <source>
        <strain evidence="16 17">XMGL2</strain>
    </source>
</reference>
<dbReference type="PROSITE" id="PS51007">
    <property type="entry name" value="CYTC"/>
    <property type="match status" value="1"/>
</dbReference>
<feature type="transmembrane region" description="Helical" evidence="13">
    <location>
        <begin position="20"/>
        <end position="44"/>
    </location>
</feature>
<keyword evidence="17" id="KW-1185">Reference proteome</keyword>
<keyword evidence="6 12" id="KW-0479">Metal-binding</keyword>